<comment type="caution">
    <text evidence="2">The sequence shown here is derived from an EMBL/GenBank/DDBJ whole genome shotgun (WGS) entry which is preliminary data.</text>
</comment>
<accession>A0A8S9FYD0</accession>
<proteinExistence type="predicted"/>
<dbReference type="Proteomes" id="UP000712281">
    <property type="component" value="Unassembled WGS sequence"/>
</dbReference>
<feature type="region of interest" description="Disordered" evidence="1">
    <location>
        <begin position="110"/>
        <end position="130"/>
    </location>
</feature>
<evidence type="ECO:0000313" key="2">
    <source>
        <dbReference type="EMBL" id="KAF2537487.1"/>
    </source>
</evidence>
<gene>
    <name evidence="2" type="ORF">F2Q68_00019936</name>
</gene>
<dbReference type="AlphaFoldDB" id="A0A8S9FYD0"/>
<sequence length="130" mass="15096">MQARKRMMSLLKEAVLKKRALGEEFGEFFKIICGEGRRKSKDERVINESLRITTTVPLVLKKPDNDIQVVNEGRDQAIYAYVSIWDGPGRPTKELGVELDDPDLRIDTEDHFYRPKDHDKHLGLESRQMK</sequence>
<evidence type="ECO:0000256" key="1">
    <source>
        <dbReference type="SAM" id="MobiDB-lite"/>
    </source>
</evidence>
<protein>
    <submittedName>
        <fullName evidence="2">Uncharacterized protein</fullName>
    </submittedName>
</protein>
<organism evidence="2 3">
    <name type="scientific">Brassica cretica</name>
    <name type="common">Mustard</name>
    <dbReference type="NCBI Taxonomy" id="69181"/>
    <lineage>
        <taxon>Eukaryota</taxon>
        <taxon>Viridiplantae</taxon>
        <taxon>Streptophyta</taxon>
        <taxon>Embryophyta</taxon>
        <taxon>Tracheophyta</taxon>
        <taxon>Spermatophyta</taxon>
        <taxon>Magnoliopsida</taxon>
        <taxon>eudicotyledons</taxon>
        <taxon>Gunneridae</taxon>
        <taxon>Pentapetalae</taxon>
        <taxon>rosids</taxon>
        <taxon>malvids</taxon>
        <taxon>Brassicales</taxon>
        <taxon>Brassicaceae</taxon>
        <taxon>Brassiceae</taxon>
        <taxon>Brassica</taxon>
    </lineage>
</organism>
<evidence type="ECO:0000313" key="3">
    <source>
        <dbReference type="Proteomes" id="UP000712281"/>
    </source>
</evidence>
<dbReference type="EMBL" id="QGKW02002228">
    <property type="protein sequence ID" value="KAF2537487.1"/>
    <property type="molecule type" value="Genomic_DNA"/>
</dbReference>
<name>A0A8S9FYD0_BRACR</name>
<reference evidence="2" key="1">
    <citation type="submission" date="2019-12" db="EMBL/GenBank/DDBJ databases">
        <title>Genome sequencing and annotation of Brassica cretica.</title>
        <authorList>
            <person name="Studholme D.J."/>
            <person name="Sarris P.F."/>
        </authorList>
    </citation>
    <scope>NUCLEOTIDE SEQUENCE</scope>
    <source>
        <strain evidence="2">PFS-001/15</strain>
        <tissue evidence="2">Leaf</tissue>
    </source>
</reference>